<gene>
    <name evidence="1" type="ORF">SRL2020028_58300</name>
</gene>
<dbReference type="AlphaFoldDB" id="A0AA37QA58"/>
<evidence type="ECO:0000313" key="2">
    <source>
        <dbReference type="Proteomes" id="UP001165663"/>
    </source>
</evidence>
<reference evidence="1" key="1">
    <citation type="submission" date="2022-07" db="EMBL/GenBank/DDBJ databases">
        <title>Mycobacterium kiyosense sp. nov., scotochromogenic slow-glowing species isolated from respiratory specimens.</title>
        <authorList>
            <person name="Fukano H."/>
            <person name="Kazumi Y."/>
            <person name="Sakagami N."/>
            <person name="Ato M."/>
            <person name="Mitarai S."/>
            <person name="Hoshino Y."/>
        </authorList>
    </citation>
    <scope>NUCLEOTIDE SEQUENCE</scope>
    <source>
        <strain evidence="1">SRL2020-028</strain>
    </source>
</reference>
<comment type="caution">
    <text evidence="1">The sequence shown here is derived from an EMBL/GenBank/DDBJ whole genome shotgun (WGS) entry which is preliminary data.</text>
</comment>
<accession>A0AA37QA58</accession>
<protein>
    <submittedName>
        <fullName evidence="1">Uncharacterized protein</fullName>
    </submittedName>
</protein>
<dbReference type="EMBL" id="BRXE01000153">
    <property type="protein sequence ID" value="GLB86574.1"/>
    <property type="molecule type" value="Genomic_DNA"/>
</dbReference>
<name>A0AA37QA58_9MYCO</name>
<organism evidence="1 2">
    <name type="scientific">Mycobacterium kiyosense</name>
    <dbReference type="NCBI Taxonomy" id="2871094"/>
    <lineage>
        <taxon>Bacteria</taxon>
        <taxon>Bacillati</taxon>
        <taxon>Actinomycetota</taxon>
        <taxon>Actinomycetes</taxon>
        <taxon>Mycobacteriales</taxon>
        <taxon>Mycobacteriaceae</taxon>
        <taxon>Mycobacterium</taxon>
    </lineage>
</organism>
<proteinExistence type="predicted"/>
<evidence type="ECO:0000313" key="1">
    <source>
        <dbReference type="EMBL" id="GLB86574.1"/>
    </source>
</evidence>
<dbReference type="RefSeq" id="WP_264916255.1">
    <property type="nucleotide sequence ID" value="NZ_BRXE01000153.1"/>
</dbReference>
<sequence>MNQQIDLPCWTSLLPSTDAKTVDARTEQLTLANNARDGNLIAIRGFISGGQIELANQIELRKAKQP</sequence>
<dbReference type="Proteomes" id="UP001165663">
    <property type="component" value="Unassembled WGS sequence"/>
</dbReference>